<evidence type="ECO:0000313" key="3">
    <source>
        <dbReference type="EMBL" id="AGY91811.1"/>
    </source>
</evidence>
<dbReference type="Gene3D" id="1.20.5.340">
    <property type="match status" value="1"/>
</dbReference>
<dbReference type="EMBL" id="CP005990">
    <property type="protein sequence ID" value="AGY91811.1"/>
    <property type="molecule type" value="Genomic_DNA"/>
</dbReference>
<keyword evidence="2" id="KW-0812">Transmembrane</keyword>
<dbReference type="Pfam" id="PF04612">
    <property type="entry name" value="T2SSM"/>
    <property type="match status" value="1"/>
</dbReference>
<gene>
    <name evidence="3" type="ORF">SPICUR_04135</name>
</gene>
<dbReference type="RefSeq" id="WP_023366342.1">
    <property type="nucleotide sequence ID" value="NC_022664.1"/>
</dbReference>
<keyword evidence="2" id="KW-0472">Membrane</keyword>
<evidence type="ECO:0000256" key="2">
    <source>
        <dbReference type="SAM" id="Phobius"/>
    </source>
</evidence>
<dbReference type="STRING" id="1335757.SPICUR_04135"/>
<dbReference type="OrthoDB" id="9151209at2"/>
<dbReference type="KEGG" id="spiu:SPICUR_04135"/>
<organism evidence="3 4">
    <name type="scientific">Spiribacter curvatus</name>
    <dbReference type="NCBI Taxonomy" id="1335757"/>
    <lineage>
        <taxon>Bacteria</taxon>
        <taxon>Pseudomonadati</taxon>
        <taxon>Pseudomonadota</taxon>
        <taxon>Gammaproteobacteria</taxon>
        <taxon>Chromatiales</taxon>
        <taxon>Ectothiorhodospiraceae</taxon>
        <taxon>Spiribacter</taxon>
    </lineage>
</organism>
<dbReference type="AlphaFoldDB" id="U5T3G6"/>
<feature type="coiled-coil region" evidence="1">
    <location>
        <begin position="62"/>
        <end position="89"/>
    </location>
</feature>
<keyword evidence="1" id="KW-0175">Coiled coil</keyword>
<evidence type="ECO:0008006" key="5">
    <source>
        <dbReference type="Google" id="ProtNLM"/>
    </source>
</evidence>
<dbReference type="Proteomes" id="UP000017640">
    <property type="component" value="Chromosome"/>
</dbReference>
<keyword evidence="4" id="KW-1185">Reference proteome</keyword>
<sequence>MSNGLRTRWKQRLGALQQMAAGAEDWLAGRSPRERVMVFAGGFMAVALIWQMALLSPQSSRLTSLQSEQETLESQMDGLRSTIAALEEQTEDVEDPDQTVRERIASLESQIEAIRAGESRRDLAFITLMPAEEAIDRIGSAIKSEPAPRIIGFDRQPGAGIAVGSDDRTTNVAIDHRRMRLTVEADYAQTVALLARLEALTVPLVWRSMDYEVSDHPMARVTLRFDIYAAAQVD</sequence>
<name>U5T3G6_9GAMM</name>
<reference evidence="3 4" key="1">
    <citation type="journal article" date="2013" name="BMC Genomics">
        <title>Genomes of "Spiribacter", a streamlined, successful halophilic bacterium.</title>
        <authorList>
            <person name="Lopez-Perez M."/>
            <person name="Ghai R."/>
            <person name="Leon M.J."/>
            <person name="Rodriguez-Olmos A."/>
            <person name="Copa-Patino J.L."/>
            <person name="Soliveri J."/>
            <person name="Sanchez-Porro C."/>
            <person name="Ventosa A."/>
            <person name="Rodriguez-Valera F."/>
        </authorList>
    </citation>
    <scope>NUCLEOTIDE SEQUENCE [LARGE SCALE GENOMIC DNA]</scope>
    <source>
        <strain evidence="3 4">UAH-SP71</strain>
    </source>
</reference>
<dbReference type="HOGENOM" id="CLU_1184454_0_0_6"/>
<dbReference type="InterPro" id="IPR007690">
    <property type="entry name" value="T2SS_GspM"/>
</dbReference>
<accession>U5T3G6</accession>
<proteinExistence type="predicted"/>
<keyword evidence="2" id="KW-1133">Transmembrane helix</keyword>
<dbReference type="eggNOG" id="COG3149">
    <property type="taxonomic scope" value="Bacteria"/>
</dbReference>
<protein>
    <recommendedName>
        <fullName evidence="5">MSHA biogenesis protein MshJ</fullName>
    </recommendedName>
</protein>
<evidence type="ECO:0000256" key="1">
    <source>
        <dbReference type="SAM" id="Coils"/>
    </source>
</evidence>
<feature type="transmembrane region" description="Helical" evidence="2">
    <location>
        <begin position="36"/>
        <end position="55"/>
    </location>
</feature>
<evidence type="ECO:0000313" key="4">
    <source>
        <dbReference type="Proteomes" id="UP000017640"/>
    </source>
</evidence>
<dbReference type="GO" id="GO:0015628">
    <property type="term" value="P:protein secretion by the type II secretion system"/>
    <property type="evidence" value="ECO:0007669"/>
    <property type="project" value="InterPro"/>
</dbReference>
<dbReference type="GO" id="GO:0015627">
    <property type="term" value="C:type II protein secretion system complex"/>
    <property type="evidence" value="ECO:0007669"/>
    <property type="project" value="InterPro"/>
</dbReference>